<sequence>MNSDNYGSPQENSSQDNSPQDVSPLGLDVVTLESSFNLLAPRGEELVQRFYEELFKRAPGVKPMFDNTTPAEQQKKLLAALKLVVENVRNPDALAPVLNTMGVRHQAYGALPEHYPVVARTLVDVMKEIAGDAWTETIESAWLQALDVVAKIMLDAYTDTAMHNETHHAVTEAASAPQVNAHHHPSQGVTTMNDTDTIELARLRSAVGGAMQAMMMIDRDFVVTYANQASIDLLAKHESTLQSVFPGFRAAAIIGSNIDIFHKNPAHQRQMLANPANLPYSTNIEIAHLTMKLNVTAMMSPAGEYIGNSLEWSDITEEVSKGNHVARLQGAIDSSAQALMMVDREFVVTYVNKATKDLLIKYQVQFSAVFPGFNASHIVGTCIDIFHKNPAHQRQLLADPGNLPYKTDISVADLTFELNVSATIDSTGNYVGNALEWSDVTENRKKEIDVARLQSAVDGANANLMICDTDLVITYANPSVVKMMAARADELRKIFPGFDANNLVGQCIDQFHKNPAHQRQLLGNPSNLPAKAEIEVAGLEFQVNATAIIDHQGNMMGNMVEWGDITEQKDAERQIQSLIDNAVQGKLDIRIDASTYSGFLQALGEGVNELMDAVVEPIQEAKRVIKSLSQGDLTESMEGEFSGEFAELRDSINETNEVLSNMVDQIMQGAETILTSSDEISRGNTDLSQRTEEQASSLEETASSMEQMTSTVKQNADNAREANQLAAAAREQAEKGGNVVQKAVDAMGEINTSSKKIADIIGVIDEIAFQTNLLALNAAVEAARAGEQGKGFAVVAAEVRNLAQRSAGAAKEIKGLINDSVERVDEGSRLVDDSGKTLDEIVNGVKKVSDIIAEIAAAAQEQSSGIEEVNKAITQMDEMTQQNAALVEQATAASESMNEEAKEMNDLMDFFDLGDDDPEPVVVAPKRRRRRSQAAEEVPAVAEKERTSRRSKRVATPVDDDDDEWEEF</sequence>
<evidence type="ECO:0000256" key="3">
    <source>
        <dbReference type="SAM" id="Coils"/>
    </source>
</evidence>
<dbReference type="PROSITE" id="PS50885">
    <property type="entry name" value="HAMP"/>
    <property type="match status" value="1"/>
</dbReference>
<name>A0A3B0Y3V5_9ZZZZ</name>
<dbReference type="PANTHER" id="PTHR43531">
    <property type="entry name" value="PROTEIN ICFG"/>
    <property type="match status" value="1"/>
</dbReference>
<dbReference type="SUPFAM" id="SSF46458">
    <property type="entry name" value="Globin-like"/>
    <property type="match status" value="1"/>
</dbReference>
<evidence type="ECO:0000259" key="7">
    <source>
        <dbReference type="PROSITE" id="PS50885"/>
    </source>
</evidence>
<keyword evidence="8" id="KW-0675">Receptor</keyword>
<dbReference type="AlphaFoldDB" id="A0A3B0Y3V5"/>
<organism evidence="8">
    <name type="scientific">hydrothermal vent metagenome</name>
    <dbReference type="NCBI Taxonomy" id="652676"/>
    <lineage>
        <taxon>unclassified sequences</taxon>
        <taxon>metagenomes</taxon>
        <taxon>ecological metagenomes</taxon>
    </lineage>
</organism>
<dbReference type="InterPro" id="IPR009050">
    <property type="entry name" value="Globin-like_sf"/>
</dbReference>
<feature type="compositionally biased region" description="Acidic residues" evidence="4">
    <location>
        <begin position="958"/>
        <end position="968"/>
    </location>
</feature>
<dbReference type="GO" id="GO:0005886">
    <property type="term" value="C:plasma membrane"/>
    <property type="evidence" value="ECO:0007669"/>
    <property type="project" value="TreeGrafter"/>
</dbReference>
<dbReference type="GO" id="GO:0019825">
    <property type="term" value="F:oxygen binding"/>
    <property type="evidence" value="ECO:0007669"/>
    <property type="project" value="InterPro"/>
</dbReference>
<dbReference type="Gene3D" id="1.10.287.950">
    <property type="entry name" value="Methyl-accepting chemotaxis protein"/>
    <property type="match status" value="1"/>
</dbReference>
<dbReference type="PANTHER" id="PTHR43531:SF14">
    <property type="entry name" value="METHYL-ACCEPTING CHEMOTAXIS PROTEIN I-RELATED"/>
    <property type="match status" value="1"/>
</dbReference>
<dbReference type="SUPFAM" id="SSF58104">
    <property type="entry name" value="Methyl-accepting chemotaxis protein (MCP) signaling domain"/>
    <property type="match status" value="1"/>
</dbReference>
<protein>
    <submittedName>
        <fullName evidence="8">Methyl-accepting chemotaxis protein I (Serine chemoreceptor protein)</fullName>
    </submittedName>
</protein>
<evidence type="ECO:0000256" key="2">
    <source>
        <dbReference type="ARBA" id="ARBA00029447"/>
    </source>
</evidence>
<feature type="region of interest" description="Disordered" evidence="4">
    <location>
        <begin position="677"/>
        <end position="716"/>
    </location>
</feature>
<evidence type="ECO:0000259" key="5">
    <source>
        <dbReference type="PROSITE" id="PS01033"/>
    </source>
</evidence>
<dbReference type="CDD" id="cd11386">
    <property type="entry name" value="MCP_signal"/>
    <property type="match status" value="1"/>
</dbReference>
<dbReference type="FunFam" id="1.10.287.950:FF:000001">
    <property type="entry name" value="Methyl-accepting chemotaxis sensory transducer"/>
    <property type="match status" value="1"/>
</dbReference>
<dbReference type="SMART" id="SM00283">
    <property type="entry name" value="MA"/>
    <property type="match status" value="1"/>
</dbReference>
<keyword evidence="3" id="KW-0175">Coiled coil</keyword>
<feature type="domain" description="Methyl-accepting transducer" evidence="6">
    <location>
        <begin position="669"/>
        <end position="898"/>
    </location>
</feature>
<dbReference type="InterPro" id="IPR004090">
    <property type="entry name" value="Chemotax_Me-accpt_rcpt"/>
</dbReference>
<dbReference type="PROSITE" id="PS01033">
    <property type="entry name" value="GLOBIN"/>
    <property type="match status" value="1"/>
</dbReference>
<feature type="compositionally biased region" description="Polar residues" evidence="4">
    <location>
        <begin position="677"/>
        <end position="715"/>
    </location>
</feature>
<evidence type="ECO:0000256" key="1">
    <source>
        <dbReference type="ARBA" id="ARBA00022481"/>
    </source>
</evidence>
<feature type="coiled-coil region" evidence="3">
    <location>
        <begin position="869"/>
        <end position="907"/>
    </location>
</feature>
<dbReference type="SUPFAM" id="SSF55785">
    <property type="entry name" value="PYP-like sensor domain (PAS domain)"/>
    <property type="match status" value="1"/>
</dbReference>
<evidence type="ECO:0000313" key="8">
    <source>
        <dbReference type="EMBL" id="VAW70052.1"/>
    </source>
</evidence>
<evidence type="ECO:0000256" key="4">
    <source>
        <dbReference type="SAM" id="MobiDB-lite"/>
    </source>
</evidence>
<dbReference type="GO" id="GO:0007165">
    <property type="term" value="P:signal transduction"/>
    <property type="evidence" value="ECO:0007669"/>
    <property type="project" value="InterPro"/>
</dbReference>
<dbReference type="GO" id="GO:0020037">
    <property type="term" value="F:heme binding"/>
    <property type="evidence" value="ECO:0007669"/>
    <property type="project" value="InterPro"/>
</dbReference>
<dbReference type="InterPro" id="IPR051310">
    <property type="entry name" value="MCP_chemotaxis"/>
</dbReference>
<dbReference type="Pfam" id="PF18947">
    <property type="entry name" value="HAMP_2"/>
    <property type="match status" value="1"/>
</dbReference>
<dbReference type="Pfam" id="PF00015">
    <property type="entry name" value="MCPsignal"/>
    <property type="match status" value="1"/>
</dbReference>
<feature type="domain" description="Globin" evidence="5">
    <location>
        <begin position="21"/>
        <end position="158"/>
    </location>
</feature>
<dbReference type="InterPro" id="IPR000971">
    <property type="entry name" value="Globin"/>
</dbReference>
<dbReference type="CDD" id="cd12131">
    <property type="entry name" value="HGbI-like"/>
    <property type="match status" value="1"/>
</dbReference>
<dbReference type="GO" id="GO:0004888">
    <property type="term" value="F:transmembrane signaling receptor activity"/>
    <property type="evidence" value="ECO:0007669"/>
    <property type="project" value="InterPro"/>
</dbReference>
<dbReference type="SMART" id="SM00304">
    <property type="entry name" value="HAMP"/>
    <property type="match status" value="1"/>
</dbReference>
<dbReference type="PRINTS" id="PR00260">
    <property type="entry name" value="CHEMTRNSDUCR"/>
</dbReference>
<evidence type="ECO:0000259" key="6">
    <source>
        <dbReference type="PROSITE" id="PS50111"/>
    </source>
</evidence>
<dbReference type="InterPro" id="IPR003660">
    <property type="entry name" value="HAMP_dom"/>
</dbReference>
<dbReference type="InterPro" id="IPR012292">
    <property type="entry name" value="Globin/Proto"/>
</dbReference>
<feature type="compositionally biased region" description="Polar residues" evidence="4">
    <location>
        <begin position="1"/>
        <end position="21"/>
    </location>
</feature>
<comment type="similarity">
    <text evidence="2">Belongs to the methyl-accepting chemotaxis (MCP) protein family.</text>
</comment>
<dbReference type="Gene3D" id="1.10.490.10">
    <property type="entry name" value="Globins"/>
    <property type="match status" value="1"/>
</dbReference>
<feature type="region of interest" description="Disordered" evidence="4">
    <location>
        <begin position="1"/>
        <end position="25"/>
    </location>
</feature>
<proteinExistence type="inferred from homology"/>
<gene>
    <name evidence="8" type="ORF">MNBD_GAMMA09-676</name>
</gene>
<dbReference type="Pfam" id="PF00042">
    <property type="entry name" value="Globin"/>
    <property type="match status" value="1"/>
</dbReference>
<dbReference type="GO" id="GO:0006935">
    <property type="term" value="P:chemotaxis"/>
    <property type="evidence" value="ECO:0007669"/>
    <property type="project" value="InterPro"/>
</dbReference>
<accession>A0A3B0Y3V5</accession>
<dbReference type="InterPro" id="IPR035965">
    <property type="entry name" value="PAS-like_dom_sf"/>
</dbReference>
<dbReference type="InterPro" id="IPR004089">
    <property type="entry name" value="MCPsignal_dom"/>
</dbReference>
<dbReference type="EMBL" id="UOFI01000186">
    <property type="protein sequence ID" value="VAW70052.1"/>
    <property type="molecule type" value="Genomic_DNA"/>
</dbReference>
<dbReference type="Pfam" id="PF13188">
    <property type="entry name" value="PAS_8"/>
    <property type="match status" value="3"/>
</dbReference>
<keyword evidence="1" id="KW-0488">Methylation</keyword>
<dbReference type="CDD" id="cd06225">
    <property type="entry name" value="HAMP"/>
    <property type="match status" value="1"/>
</dbReference>
<dbReference type="SMART" id="SM00091">
    <property type="entry name" value="PAS"/>
    <property type="match status" value="3"/>
</dbReference>
<dbReference type="Gene3D" id="3.30.450.20">
    <property type="entry name" value="PAS domain"/>
    <property type="match status" value="3"/>
</dbReference>
<feature type="region of interest" description="Disordered" evidence="4">
    <location>
        <begin position="913"/>
        <end position="968"/>
    </location>
</feature>
<dbReference type="InterPro" id="IPR000014">
    <property type="entry name" value="PAS"/>
</dbReference>
<dbReference type="PROSITE" id="PS50111">
    <property type="entry name" value="CHEMOTAXIS_TRANSDUC_2"/>
    <property type="match status" value="1"/>
</dbReference>
<feature type="domain" description="HAMP" evidence="7">
    <location>
        <begin position="612"/>
        <end position="664"/>
    </location>
</feature>
<reference evidence="8" key="1">
    <citation type="submission" date="2018-06" db="EMBL/GenBank/DDBJ databases">
        <authorList>
            <person name="Zhirakovskaya E."/>
        </authorList>
    </citation>
    <scope>NUCLEOTIDE SEQUENCE</scope>
</reference>